<dbReference type="Proteomes" id="UP000245764">
    <property type="component" value="Chromosome 5"/>
</dbReference>
<sequence length="81" mass="8744">MQHIHQLVLAALIFFTPATVLAYDCIPQDGAGSEPGGPGRCFDDRGKQYYPCVDDHPCPPEAGHCEIDSGKKTATCHPIPH</sequence>
<protein>
    <recommendedName>
        <fullName evidence="4">Long chronological lifespan protein 2</fullName>
    </recommendedName>
</protein>
<name>A0A2H1GGW7_ZYMTR</name>
<organism evidence="2 3">
    <name type="scientific">Zymoseptoria tritici ST99CH_1E4</name>
    <dbReference type="NCBI Taxonomy" id="1276532"/>
    <lineage>
        <taxon>Eukaryota</taxon>
        <taxon>Fungi</taxon>
        <taxon>Dikarya</taxon>
        <taxon>Ascomycota</taxon>
        <taxon>Pezizomycotina</taxon>
        <taxon>Dothideomycetes</taxon>
        <taxon>Dothideomycetidae</taxon>
        <taxon>Mycosphaerellales</taxon>
        <taxon>Mycosphaerellaceae</taxon>
        <taxon>Zymoseptoria</taxon>
    </lineage>
</organism>
<accession>A0A2H1GGW7</accession>
<evidence type="ECO:0000256" key="1">
    <source>
        <dbReference type="SAM" id="SignalP"/>
    </source>
</evidence>
<feature type="signal peptide" evidence="1">
    <location>
        <begin position="1"/>
        <end position="22"/>
    </location>
</feature>
<dbReference type="EMBL" id="LT854257">
    <property type="protein sequence ID" value="SMR52789.1"/>
    <property type="molecule type" value="Genomic_DNA"/>
</dbReference>
<evidence type="ECO:0000313" key="3">
    <source>
        <dbReference type="Proteomes" id="UP000245764"/>
    </source>
</evidence>
<proteinExistence type="predicted"/>
<evidence type="ECO:0008006" key="4">
    <source>
        <dbReference type="Google" id="ProtNLM"/>
    </source>
</evidence>
<evidence type="ECO:0000313" key="2">
    <source>
        <dbReference type="EMBL" id="SMR52789.1"/>
    </source>
</evidence>
<reference evidence="3" key="1">
    <citation type="submission" date="2017-05" db="EMBL/GenBank/DDBJ databases">
        <authorList>
            <person name="Song R."/>
            <person name="Chenine A.L."/>
            <person name="Ruprecht R.M."/>
        </authorList>
    </citation>
    <scope>NUCLEOTIDE SEQUENCE [LARGE SCALE GENOMIC DNA]</scope>
</reference>
<feature type="chain" id="PRO_5013735880" description="Long chronological lifespan protein 2" evidence="1">
    <location>
        <begin position="23"/>
        <end position="81"/>
    </location>
</feature>
<gene>
    <name evidence="2" type="ORF">ZT1E4_G6064</name>
</gene>
<keyword evidence="1" id="KW-0732">Signal</keyword>
<dbReference type="AlphaFoldDB" id="A0A2H1GGW7"/>